<accession>A0ABP9TNE6</accession>
<dbReference type="PANTHER" id="PTHR11079">
    <property type="entry name" value="CYTOSINE DEAMINASE FAMILY MEMBER"/>
    <property type="match status" value="1"/>
</dbReference>
<dbReference type="EMBL" id="BAABLK010000035">
    <property type="protein sequence ID" value="GAA5228107.1"/>
    <property type="molecule type" value="Genomic_DNA"/>
</dbReference>
<dbReference type="CDD" id="cd01285">
    <property type="entry name" value="nucleoside_deaminase"/>
    <property type="match status" value="1"/>
</dbReference>
<evidence type="ECO:0000256" key="1">
    <source>
        <dbReference type="ARBA" id="ARBA00022723"/>
    </source>
</evidence>
<dbReference type="PANTHER" id="PTHR11079:SF161">
    <property type="entry name" value="CMP_DCMP-TYPE DEAMINASE DOMAIN-CONTAINING PROTEIN"/>
    <property type="match status" value="1"/>
</dbReference>
<name>A0ABP9TNE6_9MICC</name>
<dbReference type="InterPro" id="IPR002125">
    <property type="entry name" value="CMP_dCMP_dom"/>
</dbReference>
<dbReference type="Proteomes" id="UP001501257">
    <property type="component" value="Unassembled WGS sequence"/>
</dbReference>
<dbReference type="RefSeq" id="WP_210100266.1">
    <property type="nucleotide sequence ID" value="NZ_BAABLK010000035.1"/>
</dbReference>
<dbReference type="Pfam" id="PF00383">
    <property type="entry name" value="dCMP_cyt_deam_1"/>
    <property type="match status" value="1"/>
</dbReference>
<evidence type="ECO:0000259" key="3">
    <source>
        <dbReference type="PROSITE" id="PS51747"/>
    </source>
</evidence>
<dbReference type="PROSITE" id="PS51747">
    <property type="entry name" value="CYT_DCMP_DEAMINASES_2"/>
    <property type="match status" value="1"/>
</dbReference>
<evidence type="ECO:0000313" key="5">
    <source>
        <dbReference type="Proteomes" id="UP001501257"/>
    </source>
</evidence>
<protein>
    <submittedName>
        <fullName evidence="4">Nucleoside deaminase</fullName>
    </submittedName>
</protein>
<comment type="caution">
    <text evidence="4">The sequence shown here is derived from an EMBL/GenBank/DDBJ whole genome shotgun (WGS) entry which is preliminary data.</text>
</comment>
<proteinExistence type="predicted"/>
<reference evidence="5" key="1">
    <citation type="journal article" date="2019" name="Int. J. Syst. Evol. Microbiol.">
        <title>The Global Catalogue of Microorganisms (GCM) 10K type strain sequencing project: providing services to taxonomists for standard genome sequencing and annotation.</title>
        <authorList>
            <consortium name="The Broad Institute Genomics Platform"/>
            <consortium name="The Broad Institute Genome Sequencing Center for Infectious Disease"/>
            <person name="Wu L."/>
            <person name="Ma J."/>
        </authorList>
    </citation>
    <scope>NUCLEOTIDE SEQUENCE [LARGE SCALE GENOMIC DNA]</scope>
    <source>
        <strain evidence="5">JCM 18952</strain>
    </source>
</reference>
<dbReference type="PROSITE" id="PS00903">
    <property type="entry name" value="CYT_DCMP_DEAMINASES_1"/>
    <property type="match status" value="1"/>
</dbReference>
<keyword evidence="5" id="KW-1185">Reference proteome</keyword>
<dbReference type="SUPFAM" id="SSF53927">
    <property type="entry name" value="Cytidine deaminase-like"/>
    <property type="match status" value="1"/>
</dbReference>
<dbReference type="InterPro" id="IPR016193">
    <property type="entry name" value="Cytidine_deaminase-like"/>
</dbReference>
<organism evidence="4 5">
    <name type="scientific">Paeniglutamicibacter antarcticus</name>
    <dbReference type="NCBI Taxonomy" id="494023"/>
    <lineage>
        <taxon>Bacteria</taxon>
        <taxon>Bacillati</taxon>
        <taxon>Actinomycetota</taxon>
        <taxon>Actinomycetes</taxon>
        <taxon>Micrococcales</taxon>
        <taxon>Micrococcaceae</taxon>
        <taxon>Paeniglutamicibacter</taxon>
    </lineage>
</organism>
<keyword evidence="2" id="KW-0862">Zinc</keyword>
<feature type="domain" description="CMP/dCMP-type deaminase" evidence="3">
    <location>
        <begin position="9"/>
        <end position="118"/>
    </location>
</feature>
<evidence type="ECO:0000313" key="4">
    <source>
        <dbReference type="EMBL" id="GAA5228107.1"/>
    </source>
</evidence>
<gene>
    <name evidence="4" type="ORF">GCM10025778_26400</name>
</gene>
<dbReference type="Gene3D" id="3.40.140.10">
    <property type="entry name" value="Cytidine Deaminase, domain 2"/>
    <property type="match status" value="1"/>
</dbReference>
<keyword evidence="1" id="KW-0479">Metal-binding</keyword>
<evidence type="ECO:0000256" key="2">
    <source>
        <dbReference type="ARBA" id="ARBA00022833"/>
    </source>
</evidence>
<sequence length="164" mass="18185">MDSYDPQGTTDSRFIERSVELACENVDAGGKPFACLLVHQGNVVIEATNQVAQTGDVTAHAEIQALRLAAEQGLTDFSEFDVYITAHPCPMCLGALYYAAPRAVIYAATREEEARHYEDGNKYMELASFYDEFDKDPAERSLPMYQGSHPDPAASFRYFAQKNA</sequence>
<dbReference type="InterPro" id="IPR016192">
    <property type="entry name" value="APOBEC/CMP_deaminase_Zn-bd"/>
</dbReference>